<dbReference type="EMBL" id="CBIT010000021">
    <property type="protein sequence ID" value="CDE30006.1"/>
    <property type="molecule type" value="Genomic_DNA"/>
</dbReference>
<comment type="caution">
    <text evidence="1">The sequence shown here is derived from an EMBL/GenBank/DDBJ whole genome shotgun (WGS) entry which is preliminary data.</text>
</comment>
<dbReference type="SUPFAM" id="SSF56752">
    <property type="entry name" value="D-aminoacid aminotransferase-like PLP-dependent enzymes"/>
    <property type="match status" value="1"/>
</dbReference>
<evidence type="ECO:0008006" key="2">
    <source>
        <dbReference type="Google" id="ProtNLM"/>
    </source>
</evidence>
<reference evidence="1" key="1">
    <citation type="submission" date="2012-11" db="EMBL/GenBank/DDBJ databases">
        <title>Dependencies among metagenomic species, viruses, plasmids and units of genetic variation.</title>
        <authorList>
            <person name="Nielsen H.B."/>
            <person name="Almeida M."/>
            <person name="Juncker A.S."/>
            <person name="Rasmussen S."/>
            <person name="Li J."/>
            <person name="Sunagawa S."/>
            <person name="Plichta D."/>
            <person name="Gautier L."/>
            <person name="Le Chatelier E."/>
            <person name="Peletier E."/>
            <person name="Bonde I."/>
            <person name="Nielsen T."/>
            <person name="Manichanh C."/>
            <person name="Arumugam M."/>
            <person name="Batto J."/>
            <person name="Santos M.B.Q.D."/>
            <person name="Blom N."/>
            <person name="Borruel N."/>
            <person name="Burgdorf K.S."/>
            <person name="Boumezbeur F."/>
            <person name="Casellas F."/>
            <person name="Dore J."/>
            <person name="Guarner F."/>
            <person name="Hansen T."/>
            <person name="Hildebrand F."/>
            <person name="Kaas R.S."/>
            <person name="Kennedy S."/>
            <person name="Kristiansen K."/>
            <person name="Kultima J.R."/>
            <person name="Leonard P."/>
            <person name="Levenez F."/>
            <person name="Lund O."/>
            <person name="Moumen B."/>
            <person name="Le Paslier D."/>
            <person name="Pons N."/>
            <person name="Pedersen O."/>
            <person name="Prifti E."/>
            <person name="Qin J."/>
            <person name="Raes J."/>
            <person name="Tap J."/>
            <person name="Tims S."/>
            <person name="Ussery D.W."/>
            <person name="Yamada T."/>
            <person name="MetaHit consortium"/>
            <person name="Renault P."/>
            <person name="Sicheritz-Ponten T."/>
            <person name="Bork P."/>
            <person name="Wang J."/>
            <person name="Brunak S."/>
            <person name="Ehrlich S.D."/>
        </authorList>
    </citation>
    <scope>NUCLEOTIDE SEQUENCE [LARGE SCALE GENOMIC DNA]</scope>
</reference>
<dbReference type="STRING" id="1263103.BN741_00593"/>
<dbReference type="GO" id="GO:0003824">
    <property type="term" value="F:catalytic activity"/>
    <property type="evidence" value="ECO:0007669"/>
    <property type="project" value="InterPro"/>
</dbReference>
<dbReference type="Gene3D" id="3.20.10.10">
    <property type="entry name" value="D-amino Acid Aminotransferase, subunit A, domain 2"/>
    <property type="match status" value="1"/>
</dbReference>
<proteinExistence type="predicted"/>
<dbReference type="Gene3D" id="3.30.470.10">
    <property type="match status" value="1"/>
</dbReference>
<sequence length="201" mass="23108">MQQFVETIKIEDGKALNLNFHQARMERTMRHFFAHTPVPMLSGVLSPTPNMHFYKARVVYGGQGVEDVQYAPYKMREIRSLKLIEDNEIDYSFKSTDRACLNRLTVRKGDCDEVLIVKNGLLTDTSFTNVAVFDGERWFTPKHPLLLGTKRASLLERQVIREADISVETLMNAQKVSLINAMIDLEEIEISIANVIRVDRY</sequence>
<dbReference type="Pfam" id="PF01063">
    <property type="entry name" value="Aminotran_4"/>
    <property type="match status" value="1"/>
</dbReference>
<accession>R7GSF0</accession>
<dbReference type="InterPro" id="IPR043132">
    <property type="entry name" value="BCAT-like_C"/>
</dbReference>
<dbReference type="AlphaFoldDB" id="R7GSF0"/>
<gene>
    <name evidence="1" type="ORF">BN741_00593</name>
</gene>
<dbReference type="RefSeq" id="WP_022429850.1">
    <property type="nucleotide sequence ID" value="NZ_FR899205.1"/>
</dbReference>
<dbReference type="InterPro" id="IPR036038">
    <property type="entry name" value="Aminotransferase-like"/>
</dbReference>
<dbReference type="InterPro" id="IPR043131">
    <property type="entry name" value="BCAT-like_N"/>
</dbReference>
<evidence type="ECO:0000313" key="1">
    <source>
        <dbReference type="EMBL" id="CDE30006.1"/>
    </source>
</evidence>
<organism evidence="1">
    <name type="scientific">Leyella stercorea CAG:629</name>
    <dbReference type="NCBI Taxonomy" id="1263103"/>
    <lineage>
        <taxon>Bacteria</taxon>
        <taxon>Pseudomonadati</taxon>
        <taxon>Bacteroidota</taxon>
        <taxon>Bacteroidia</taxon>
        <taxon>Bacteroidales</taxon>
        <taxon>Prevotellaceae</taxon>
        <taxon>Leyella</taxon>
    </lineage>
</organism>
<protein>
    <recommendedName>
        <fullName evidence="2">4-amino-4-deoxychorismate lyase</fullName>
    </recommendedName>
</protein>
<dbReference type="Proteomes" id="UP000018072">
    <property type="component" value="Unassembled WGS sequence"/>
</dbReference>
<dbReference type="InterPro" id="IPR001544">
    <property type="entry name" value="Aminotrans_IV"/>
</dbReference>
<name>R7GSF0_9BACT</name>